<dbReference type="InterPro" id="IPR036390">
    <property type="entry name" value="WH_DNA-bd_sf"/>
</dbReference>
<evidence type="ECO:0000313" key="20">
    <source>
        <dbReference type="Proteomes" id="UP000273194"/>
    </source>
</evidence>
<evidence type="ECO:0000313" key="24">
    <source>
        <dbReference type="Proteomes" id="UP000282269"/>
    </source>
</evidence>
<name>A0A0E3ME01_SACSO</name>
<dbReference type="Proteomes" id="UP000278715">
    <property type="component" value="Chromosome"/>
</dbReference>
<dbReference type="EMBL" id="CP033236">
    <property type="protein sequence ID" value="AZF70483.1"/>
    <property type="molecule type" value="Genomic_DNA"/>
</dbReference>
<dbReference type="RefSeq" id="WP_009989599.1">
    <property type="nucleotide sequence ID" value="NZ_CP011055.2"/>
</dbReference>
<proteinExistence type="predicted"/>
<evidence type="ECO:0000313" key="8">
    <source>
        <dbReference type="EMBL" id="AZF75728.1"/>
    </source>
</evidence>
<dbReference type="SUPFAM" id="SSF46785">
    <property type="entry name" value="Winged helix' DNA-binding domain"/>
    <property type="match status" value="1"/>
</dbReference>
<dbReference type="EMBL" id="CP033237">
    <property type="protein sequence ID" value="AZF73103.1"/>
    <property type="molecule type" value="Genomic_DNA"/>
</dbReference>
<dbReference type="EMBL" id="CP033239">
    <property type="protein sequence ID" value="AZF78335.1"/>
    <property type="molecule type" value="Genomic_DNA"/>
</dbReference>
<dbReference type="InterPro" id="IPR005149">
    <property type="entry name" value="Tscrpt_reg_PadR_N"/>
</dbReference>
<organism evidence="3 14">
    <name type="scientific">Saccharolobus solfataricus</name>
    <name type="common">Sulfolobus solfataricus</name>
    <dbReference type="NCBI Taxonomy" id="2287"/>
    <lineage>
        <taxon>Archaea</taxon>
        <taxon>Thermoproteota</taxon>
        <taxon>Thermoprotei</taxon>
        <taxon>Sulfolobales</taxon>
        <taxon>Sulfolobaceae</taxon>
        <taxon>Saccharolobus</taxon>
    </lineage>
</organism>
<evidence type="ECO:0000313" key="19">
    <source>
        <dbReference type="Proteomes" id="UP000269431"/>
    </source>
</evidence>
<evidence type="ECO:0000313" key="4">
    <source>
        <dbReference type="EMBL" id="AKA78786.1"/>
    </source>
</evidence>
<protein>
    <submittedName>
        <fullName evidence="3">PadR family transcriptional regulator</fullName>
    </submittedName>
</protein>
<dbReference type="Proteomes" id="UP000282269">
    <property type="component" value="Chromosome"/>
</dbReference>
<evidence type="ECO:0000259" key="1">
    <source>
        <dbReference type="Pfam" id="PF03551"/>
    </source>
</evidence>
<dbReference type="Pfam" id="PF03551">
    <property type="entry name" value="PadR"/>
    <property type="match status" value="1"/>
</dbReference>
<evidence type="ECO:0000313" key="16">
    <source>
        <dbReference type="Proteomes" id="UP000033106"/>
    </source>
</evidence>
<dbReference type="PANTHER" id="PTHR43252">
    <property type="entry name" value="TRANSCRIPTIONAL REGULATOR YQJI"/>
    <property type="match status" value="1"/>
</dbReference>
<feature type="domain" description="Transcription regulator PadR N-terminal" evidence="1">
    <location>
        <begin position="19"/>
        <end position="88"/>
    </location>
</feature>
<evidence type="ECO:0000313" key="14">
    <source>
        <dbReference type="Proteomes" id="UP000033057"/>
    </source>
</evidence>
<accession>A0A0E3ME01</accession>
<dbReference type="PANTHER" id="PTHR43252:SF2">
    <property type="entry name" value="TRANSCRIPTION REGULATOR, PADR-LIKE FAMILY"/>
    <property type="match status" value="1"/>
</dbReference>
<evidence type="ECO:0000313" key="25">
    <source>
        <dbReference type="Proteomes" id="UP000594632"/>
    </source>
</evidence>
<dbReference type="Proteomes" id="UP000273194">
    <property type="component" value="Chromosome"/>
</dbReference>
<dbReference type="EMBL" id="CP033241">
    <property type="protein sequence ID" value="AZF83580.1"/>
    <property type="molecule type" value="Genomic_DNA"/>
</dbReference>
<dbReference type="Proteomes" id="UP000076770">
    <property type="component" value="Chromosome i"/>
</dbReference>
<dbReference type="PATRIC" id="fig|2287.6.peg.1116"/>
<dbReference type="Gene3D" id="1.10.10.10">
    <property type="entry name" value="Winged helix-like DNA-binding domain superfamily/Winged helix DNA-binding domain"/>
    <property type="match status" value="1"/>
</dbReference>
<gene>
    <name evidence="12" type="ORF">HFC64_11655</name>
    <name evidence="13" type="ORF">SSOP1_0038</name>
    <name evidence="4" type="ORF">SULA_1053</name>
    <name evidence="2" type="ORF">SULB_1055</name>
    <name evidence="3" type="ORF">SULC_1054</name>
    <name evidence="5" type="ORF">SULG_05175</name>
    <name evidence="6" type="ORF">SULH_05175</name>
    <name evidence="7" type="ORF">SULI_05175</name>
    <name evidence="8" type="ORF">SULM_05175</name>
    <name evidence="9" type="ORF">SULN_05175</name>
    <name evidence="10" type="ORF">SULO_05185</name>
    <name evidence="11" type="ORF">SULZ_05420</name>
</gene>
<reference evidence="14 15" key="1">
    <citation type="journal article" date="2015" name="Genome Announc.">
        <title>Complete Genome Sequence of Sulfolobus solfataricus Strain 98/2 and Evolved Derivatives.</title>
        <authorList>
            <person name="McCarthy S."/>
            <person name="Gradnigo J."/>
            <person name="Johnson T."/>
            <person name="Payne S."/>
            <person name="Lipzen A."/>
            <person name="Martin J."/>
            <person name="Schackwitz W."/>
            <person name="Moriyama E."/>
            <person name="Blum P."/>
        </authorList>
    </citation>
    <scope>NUCLEOTIDE SEQUENCE [LARGE SCALE GENOMIC DNA]</scope>
    <source>
        <strain evidence="14">98/2 SULC</strain>
        <strain evidence="2">SARC-B</strain>
        <strain evidence="3">SARC-C</strain>
        <strain evidence="4 16">SULA</strain>
        <strain evidence="15">SULB</strain>
    </source>
</reference>
<dbReference type="EMBL" id="CP011057">
    <property type="protein sequence ID" value="AKA78786.1"/>
    <property type="molecule type" value="Genomic_DNA"/>
</dbReference>
<dbReference type="KEGG" id="ssol:SULB_1055"/>
<evidence type="ECO:0000313" key="15">
    <source>
        <dbReference type="Proteomes" id="UP000033085"/>
    </source>
</evidence>
<dbReference type="OMA" id="PMHAYEI"/>
<reference evidence="18 19" key="4">
    <citation type="journal article" date="2018" name="Proc. Natl. Acad. Sci. U.S.A.">
        <title>Nonmutational mechanism of inheritance in the Archaeon Sulfolobus solfataricus.</title>
        <authorList>
            <person name="Payne S."/>
            <person name="McCarthy S."/>
            <person name="Johnson T."/>
            <person name="North E."/>
            <person name="Blum P."/>
        </authorList>
    </citation>
    <scope>NUCLEOTIDE SEQUENCE [LARGE SCALE GENOMIC DNA]</scope>
    <source>
        <strain evidence="6 18">SARC-H</strain>
        <strain evidence="7 22">SARC-I</strain>
        <strain evidence="9 23">SARC-N</strain>
        <strain evidence="10 24">SARC-O</strain>
        <strain evidence="11 19">SUL120</strain>
        <strain evidence="5 20">SULG</strain>
        <strain evidence="8 21">SULM</strain>
    </source>
</reference>
<evidence type="ECO:0000313" key="9">
    <source>
        <dbReference type="EMBL" id="AZF78335.1"/>
    </source>
</evidence>
<dbReference type="KEGG" id="ssof:SULC_1054"/>
<dbReference type="EMBL" id="LT549890">
    <property type="protein sequence ID" value="SAI83592.1"/>
    <property type="molecule type" value="Genomic_DNA"/>
</dbReference>
<dbReference type="Proteomes" id="UP000267993">
    <property type="component" value="Chromosome"/>
</dbReference>
<dbReference type="EMBL" id="CP033238">
    <property type="protein sequence ID" value="AZF75728.1"/>
    <property type="molecule type" value="Genomic_DNA"/>
</dbReference>
<evidence type="ECO:0000313" key="18">
    <source>
        <dbReference type="Proteomes" id="UP000267993"/>
    </source>
</evidence>
<reference evidence="13" key="2">
    <citation type="submission" date="2016-04" db="EMBL/GenBank/DDBJ databases">
        <authorList>
            <person name="Evans L.H."/>
            <person name="Alamgir A."/>
            <person name="Owens N."/>
            <person name="Weber N.D."/>
            <person name="Virtaneva K."/>
            <person name="Barbian K."/>
            <person name="Babar A."/>
            <person name="Rosenke K."/>
        </authorList>
    </citation>
    <scope>NUCLEOTIDE SEQUENCE</scope>
    <source>
        <strain evidence="13">P1</strain>
    </source>
</reference>
<evidence type="ECO:0000313" key="22">
    <source>
        <dbReference type="Proteomes" id="UP000275843"/>
    </source>
</evidence>
<evidence type="ECO:0000313" key="11">
    <source>
        <dbReference type="EMBL" id="AZF83580.1"/>
    </source>
</evidence>
<evidence type="ECO:0000313" key="2">
    <source>
        <dbReference type="EMBL" id="AKA73395.1"/>
    </source>
</evidence>
<dbReference type="Proteomes" id="UP000269431">
    <property type="component" value="Chromosome"/>
</dbReference>
<evidence type="ECO:0000313" key="21">
    <source>
        <dbReference type="Proteomes" id="UP000273443"/>
    </source>
</evidence>
<dbReference type="GeneID" id="1455294"/>
<reference evidence="3" key="5">
    <citation type="submission" date="2018-10" db="EMBL/GenBank/DDBJ databases">
        <authorList>
            <person name="McCarthy S."/>
            <person name="Gradnigo J."/>
            <person name="Johnson T."/>
            <person name="Payne S."/>
            <person name="Lipzen A."/>
            <person name="Schackwitz W."/>
            <person name="Martin J."/>
            <person name="Moriyama E."/>
            <person name="Blum P."/>
        </authorList>
    </citation>
    <scope>NUCLEOTIDE SEQUENCE</scope>
    <source>
        <strain evidence="2">SARC-B</strain>
        <strain evidence="3">SARC-C</strain>
        <strain evidence="4">SULA</strain>
    </source>
</reference>
<evidence type="ECO:0000313" key="7">
    <source>
        <dbReference type="EMBL" id="AZF73103.1"/>
    </source>
</evidence>
<dbReference type="Proteomes" id="UP000033106">
    <property type="component" value="Chromosome"/>
</dbReference>
<dbReference type="Proteomes" id="UP000033085">
    <property type="component" value="Chromosome"/>
</dbReference>
<dbReference type="OrthoDB" id="56053at2157"/>
<dbReference type="Proteomes" id="UP000033057">
    <property type="component" value="Chromosome"/>
</dbReference>
<evidence type="ECO:0000313" key="6">
    <source>
        <dbReference type="EMBL" id="AZF70483.1"/>
    </source>
</evidence>
<reference evidence="12 25" key="6">
    <citation type="journal article" date="2020" name="Nat. Commun.">
        <title>The structures of two archaeal type IV pili illuminate evolutionary relationships.</title>
        <authorList>
            <person name="Wang F."/>
            <person name="Baquero D.P."/>
            <person name="Su Z."/>
            <person name="Beltran L.C."/>
            <person name="Prangishvili D."/>
            <person name="Krupovic M."/>
            <person name="Egelman E.H."/>
        </authorList>
    </citation>
    <scope>NUCLEOTIDE SEQUENCE [LARGE SCALE GENOMIC DNA]</scope>
    <source>
        <strain evidence="12 25">POZ149</strain>
    </source>
</reference>
<evidence type="ECO:0000313" key="23">
    <source>
        <dbReference type="Proteomes" id="UP000278715"/>
    </source>
</evidence>
<evidence type="ECO:0000313" key="3">
    <source>
        <dbReference type="EMBL" id="AKA76094.1"/>
    </source>
</evidence>
<evidence type="ECO:0000313" key="10">
    <source>
        <dbReference type="EMBL" id="AZF80941.1"/>
    </source>
</evidence>
<dbReference type="EMBL" id="CP033240">
    <property type="protein sequence ID" value="AZF80941.1"/>
    <property type="molecule type" value="Genomic_DNA"/>
</dbReference>
<dbReference type="EMBL" id="CP011055">
    <property type="protein sequence ID" value="AKA73395.1"/>
    <property type="molecule type" value="Genomic_DNA"/>
</dbReference>
<dbReference type="KEGG" id="ssoa:SULA_1053"/>
<dbReference type="Proteomes" id="UP000273443">
    <property type="component" value="Chromosome"/>
</dbReference>
<dbReference type="GeneID" id="44128999"/>
<dbReference type="EMBL" id="CP050869">
    <property type="protein sequence ID" value="QPG50376.1"/>
    <property type="molecule type" value="Genomic_DNA"/>
</dbReference>
<evidence type="ECO:0000313" key="5">
    <source>
        <dbReference type="EMBL" id="AZF67863.1"/>
    </source>
</evidence>
<evidence type="ECO:0000313" key="13">
    <source>
        <dbReference type="EMBL" id="SAI83592.1"/>
    </source>
</evidence>
<reference evidence="17" key="3">
    <citation type="submission" date="2016-04" db="EMBL/GenBank/DDBJ databases">
        <authorList>
            <person name="Shah S.A."/>
            <person name="Garrett R.A."/>
        </authorList>
    </citation>
    <scope>NUCLEOTIDE SEQUENCE [LARGE SCALE GENOMIC DNA]</scope>
    <source>
        <strain evidence="17">ATCC 35091 / DSM 1616 / JCM 8930 / NBRC 15331 / P1</strain>
    </source>
</reference>
<dbReference type="AlphaFoldDB" id="A0A0E3ME01"/>
<evidence type="ECO:0000313" key="17">
    <source>
        <dbReference type="Proteomes" id="UP000076770"/>
    </source>
</evidence>
<evidence type="ECO:0000313" key="12">
    <source>
        <dbReference type="EMBL" id="QPG50376.1"/>
    </source>
</evidence>
<dbReference type="EMBL" id="CP033235">
    <property type="protein sequence ID" value="AZF67863.1"/>
    <property type="molecule type" value="Genomic_DNA"/>
</dbReference>
<dbReference type="InterPro" id="IPR036388">
    <property type="entry name" value="WH-like_DNA-bd_sf"/>
</dbReference>
<dbReference type="Proteomes" id="UP000594632">
    <property type="component" value="Chromosome"/>
</dbReference>
<dbReference type="Proteomes" id="UP000275843">
    <property type="component" value="Chromosome"/>
</dbReference>
<sequence length="148" mass="17522">MISKFSFQRLKKGALKYLVLESLNERPMRTYEIIKTIEKKFEGSYRPSTGSVYPVLKSLVEKNLVEVKVENNKKIYIITEKGKNELQEIKNKSLKLLGDNTKFSRQILQELLQIAFYLYDNRSKIDENNIQKIIEYLRNCRNQLKNVL</sequence>
<dbReference type="EMBL" id="CP011056">
    <property type="protein sequence ID" value="AKA76094.1"/>
    <property type="molecule type" value="Genomic_DNA"/>
</dbReference>